<comment type="similarity">
    <text evidence="8">Belongs to the major facilitator superfamily. Sugar transporter (TC 2.A.1.1) family.</text>
</comment>
<feature type="compositionally biased region" description="Basic and acidic residues" evidence="9">
    <location>
        <begin position="1"/>
        <end position="16"/>
    </location>
</feature>
<evidence type="ECO:0000256" key="10">
    <source>
        <dbReference type="SAM" id="Phobius"/>
    </source>
</evidence>
<keyword evidence="13" id="KW-1185">Reference proteome</keyword>
<feature type="transmembrane region" description="Helical" evidence="10">
    <location>
        <begin position="211"/>
        <end position="236"/>
    </location>
</feature>
<feature type="transmembrane region" description="Helical" evidence="10">
    <location>
        <begin position="491"/>
        <end position="508"/>
    </location>
</feature>
<reference evidence="12" key="1">
    <citation type="submission" date="2021-01" db="UniProtKB">
        <authorList>
            <consortium name="EnsemblMetazoa"/>
        </authorList>
    </citation>
    <scope>IDENTIFICATION</scope>
</reference>
<dbReference type="OrthoDB" id="4540492at2759"/>
<dbReference type="SMR" id="A0A7M7LSA7"/>
<dbReference type="InterPro" id="IPR036259">
    <property type="entry name" value="MFS_trans_sf"/>
</dbReference>
<dbReference type="PANTHER" id="PTHR23503">
    <property type="entry name" value="SOLUTE CARRIER FAMILY 2"/>
    <property type="match status" value="1"/>
</dbReference>
<evidence type="ECO:0000256" key="5">
    <source>
        <dbReference type="ARBA" id="ARBA00022989"/>
    </source>
</evidence>
<keyword evidence="4 10" id="KW-0812">Transmembrane</keyword>
<dbReference type="PROSITE" id="PS50850">
    <property type="entry name" value="MFS"/>
    <property type="match status" value="1"/>
</dbReference>
<dbReference type="PRINTS" id="PR00171">
    <property type="entry name" value="SUGRTRNSPORT"/>
</dbReference>
<dbReference type="FunFam" id="1.20.1250.20:FF:001511">
    <property type="entry name" value="Solute carrier family 2, facilitated glucose transporter member 5"/>
    <property type="match status" value="1"/>
</dbReference>
<evidence type="ECO:0000313" key="12">
    <source>
        <dbReference type="EnsemblMetazoa" id="XP_008217166"/>
    </source>
</evidence>
<evidence type="ECO:0000256" key="3">
    <source>
        <dbReference type="ARBA" id="ARBA00022475"/>
    </source>
</evidence>
<comment type="subcellular location">
    <subcellularLocation>
        <location evidence="1">Cell membrane</location>
        <topology evidence="1">Multi-pass membrane protein</topology>
    </subcellularLocation>
</comment>
<dbReference type="Proteomes" id="UP000002358">
    <property type="component" value="Chromosome 5"/>
</dbReference>
<feature type="transmembrane region" description="Helical" evidence="10">
    <location>
        <begin position="177"/>
        <end position="199"/>
    </location>
</feature>
<feature type="transmembrane region" description="Helical" evidence="10">
    <location>
        <begin position="242"/>
        <end position="263"/>
    </location>
</feature>
<feature type="transmembrane region" description="Helical" evidence="10">
    <location>
        <begin position="118"/>
        <end position="143"/>
    </location>
</feature>
<dbReference type="GO" id="GO:0005886">
    <property type="term" value="C:plasma membrane"/>
    <property type="evidence" value="ECO:0007669"/>
    <property type="project" value="UniProtKB-SubCell"/>
</dbReference>
<dbReference type="SUPFAM" id="SSF103473">
    <property type="entry name" value="MFS general substrate transporter"/>
    <property type="match status" value="1"/>
</dbReference>
<dbReference type="InterPro" id="IPR045263">
    <property type="entry name" value="GLUT"/>
</dbReference>
<keyword evidence="6 10" id="KW-0472">Membrane</keyword>
<dbReference type="InterPro" id="IPR005829">
    <property type="entry name" value="Sugar_transporter_CS"/>
</dbReference>
<dbReference type="Pfam" id="PF00083">
    <property type="entry name" value="Sugar_tr"/>
    <property type="match status" value="1"/>
</dbReference>
<name>A0A7M7LSA7_NASVI</name>
<dbReference type="KEGG" id="nvi:100123178"/>
<dbReference type="InParanoid" id="A0A7M7LSA7"/>
<dbReference type="GO" id="GO:1990539">
    <property type="term" value="P:fructose import across plasma membrane"/>
    <property type="evidence" value="ECO:0007669"/>
    <property type="project" value="UniProtKB-ARBA"/>
</dbReference>
<feature type="transmembrane region" description="Helical" evidence="10">
    <location>
        <begin position="66"/>
        <end position="86"/>
    </location>
</feature>
<dbReference type="InterPro" id="IPR020846">
    <property type="entry name" value="MFS_dom"/>
</dbReference>
<dbReference type="Gene3D" id="1.20.1250.20">
    <property type="entry name" value="MFS general substrate transporter like domains"/>
    <property type="match status" value="1"/>
</dbReference>
<keyword evidence="3" id="KW-1003">Cell membrane</keyword>
<keyword evidence="2 8" id="KW-0813">Transport</keyword>
<dbReference type="NCBIfam" id="TIGR00879">
    <property type="entry name" value="SP"/>
    <property type="match status" value="1"/>
</dbReference>
<dbReference type="InterPro" id="IPR003663">
    <property type="entry name" value="Sugar/inositol_transpt"/>
</dbReference>
<evidence type="ECO:0000259" key="11">
    <source>
        <dbReference type="PROSITE" id="PS50850"/>
    </source>
</evidence>
<evidence type="ECO:0000256" key="8">
    <source>
        <dbReference type="RuleBase" id="RU003346"/>
    </source>
</evidence>
<dbReference type="FunCoup" id="A0A7M7LSA7">
    <property type="interactions" value="129"/>
</dbReference>
<gene>
    <name evidence="12" type="primary">100123178</name>
</gene>
<dbReference type="InterPro" id="IPR005828">
    <property type="entry name" value="MFS_sugar_transport-like"/>
</dbReference>
<feature type="transmembrane region" description="Helical" evidence="10">
    <location>
        <begin position="371"/>
        <end position="392"/>
    </location>
</feature>
<proteinExistence type="inferred from homology"/>
<sequence length="545" mass="59034">MALDKEPEAGASREEVEPLDNNQSPVLPDSDISVLYKSNGAKLLSDFGRRISSDEKSEDSGGWTPMLLLAGATCCLGSALPAGYNIGVMGNSADIMKDFCNQSVEERYGVQISDDGLYLLWSTIVSIFLIGGVTGSLTASLLADKLGRRCALSIGNVCGIIGAIAFLLTPTLNSIEFFLLGRLFVGLSGGLATSLLPTYMTEAAPIKLRGAVGVLCQLGITCGVLLGQIGGLASVLGTKDHWHYMLAAFSPLCMISIVLLYILPESPKYLFVVKEERESALQALSRFRNMDRVLLQKEITDLEEEYTSKSTDSSWTIARVFREPTLRLPLMLVCLLQFGQQLSGINAVFYYSNEIFKNAQLDAETSQYATIGTGVINVGMALISVPVMSCFGRKTLLNASVYSTIACQLLLCVSLALRDSYGYMKWVCIAAVLAFVLFYGIGLGPIPYFIGSELFDVGPRSAAMSMGSVCNWGGNFIVGMTFTQMQKVFDSYSFLVFAACMLFLVLFCRKYLPETRGKTTIEVAASITQGLRSRPNEITSGINVT</sequence>
<evidence type="ECO:0000256" key="2">
    <source>
        <dbReference type="ARBA" id="ARBA00022448"/>
    </source>
</evidence>
<evidence type="ECO:0000256" key="1">
    <source>
        <dbReference type="ARBA" id="ARBA00004651"/>
    </source>
</evidence>
<feature type="region of interest" description="Disordered" evidence="9">
    <location>
        <begin position="1"/>
        <end position="31"/>
    </location>
</feature>
<dbReference type="EnsemblMetazoa" id="XM_008218944">
    <property type="protein sequence ID" value="XP_008217166"/>
    <property type="gene ID" value="LOC100123178"/>
</dbReference>
<dbReference type="AlphaFoldDB" id="A0A7M7LSA7"/>
<dbReference type="OMA" id="QLMGWLT"/>
<protein>
    <recommendedName>
        <fullName evidence="11">Major facilitator superfamily (MFS) profile domain-containing protein</fullName>
    </recommendedName>
</protein>
<feature type="domain" description="Major facilitator superfamily (MFS) profile" evidence="11">
    <location>
        <begin position="71"/>
        <end position="516"/>
    </location>
</feature>
<feature type="transmembrane region" description="Helical" evidence="10">
    <location>
        <begin position="399"/>
        <end position="417"/>
    </location>
</feature>
<keyword evidence="5 10" id="KW-1133">Transmembrane helix</keyword>
<dbReference type="PROSITE" id="PS00217">
    <property type="entry name" value="SUGAR_TRANSPORT_2"/>
    <property type="match status" value="1"/>
</dbReference>
<dbReference type="PANTHER" id="PTHR23503:SF127">
    <property type="entry name" value="FI08437P-RELATED"/>
    <property type="match status" value="1"/>
</dbReference>
<evidence type="ECO:0000256" key="7">
    <source>
        <dbReference type="ARBA" id="ARBA00023180"/>
    </source>
</evidence>
<evidence type="ECO:0000256" key="6">
    <source>
        <dbReference type="ARBA" id="ARBA00023136"/>
    </source>
</evidence>
<evidence type="ECO:0000256" key="9">
    <source>
        <dbReference type="SAM" id="MobiDB-lite"/>
    </source>
</evidence>
<dbReference type="PROSITE" id="PS00216">
    <property type="entry name" value="SUGAR_TRANSPORT_1"/>
    <property type="match status" value="1"/>
</dbReference>
<keyword evidence="7" id="KW-0325">Glycoprotein</keyword>
<evidence type="ECO:0000313" key="13">
    <source>
        <dbReference type="Proteomes" id="UP000002358"/>
    </source>
</evidence>
<organism evidence="12 13">
    <name type="scientific">Nasonia vitripennis</name>
    <name type="common">Parasitic wasp</name>
    <dbReference type="NCBI Taxonomy" id="7425"/>
    <lineage>
        <taxon>Eukaryota</taxon>
        <taxon>Metazoa</taxon>
        <taxon>Ecdysozoa</taxon>
        <taxon>Arthropoda</taxon>
        <taxon>Hexapoda</taxon>
        <taxon>Insecta</taxon>
        <taxon>Pterygota</taxon>
        <taxon>Neoptera</taxon>
        <taxon>Endopterygota</taxon>
        <taxon>Hymenoptera</taxon>
        <taxon>Apocrita</taxon>
        <taxon>Proctotrupomorpha</taxon>
        <taxon>Chalcidoidea</taxon>
        <taxon>Pteromalidae</taxon>
        <taxon>Pteromalinae</taxon>
        <taxon>Nasonia</taxon>
    </lineage>
</organism>
<feature type="transmembrane region" description="Helical" evidence="10">
    <location>
        <begin position="423"/>
        <end position="450"/>
    </location>
</feature>
<accession>A0A7M7LSA7</accession>
<dbReference type="GO" id="GO:0005353">
    <property type="term" value="F:fructose transmembrane transporter activity"/>
    <property type="evidence" value="ECO:0007669"/>
    <property type="project" value="UniProtKB-ARBA"/>
</dbReference>
<feature type="transmembrane region" description="Helical" evidence="10">
    <location>
        <begin position="150"/>
        <end position="171"/>
    </location>
</feature>
<evidence type="ECO:0000256" key="4">
    <source>
        <dbReference type="ARBA" id="ARBA00022692"/>
    </source>
</evidence>